<gene>
    <name evidence="1" type="primary">Ccdc171_1</name>
    <name evidence="1" type="ORF">MOHOCH_R01167</name>
</gene>
<keyword evidence="2" id="KW-1185">Reference proteome</keyword>
<dbReference type="PANTHER" id="PTHR47899:SF1">
    <property type="entry name" value="COILED-COIL DOMAIN-CONTAINING PROTEIN 171"/>
    <property type="match status" value="1"/>
</dbReference>
<organism evidence="1 2">
    <name type="scientific">Mohoua ochrocephala</name>
    <dbReference type="NCBI Taxonomy" id="874463"/>
    <lineage>
        <taxon>Eukaryota</taxon>
        <taxon>Metazoa</taxon>
        <taxon>Chordata</taxon>
        <taxon>Craniata</taxon>
        <taxon>Vertebrata</taxon>
        <taxon>Euteleostomi</taxon>
        <taxon>Archelosauria</taxon>
        <taxon>Archosauria</taxon>
        <taxon>Dinosauria</taxon>
        <taxon>Saurischia</taxon>
        <taxon>Theropoda</taxon>
        <taxon>Coelurosauria</taxon>
        <taxon>Aves</taxon>
        <taxon>Neognathae</taxon>
        <taxon>Neoaves</taxon>
        <taxon>Telluraves</taxon>
        <taxon>Australaves</taxon>
        <taxon>Passeriformes</taxon>
        <taxon>Meliphagoidea</taxon>
        <taxon>Acanthizidae</taxon>
        <taxon>Mohoua</taxon>
    </lineage>
</organism>
<evidence type="ECO:0000313" key="2">
    <source>
        <dbReference type="Proteomes" id="UP000586926"/>
    </source>
</evidence>
<dbReference type="EMBL" id="VZTA01032507">
    <property type="protein sequence ID" value="NXA71208.1"/>
    <property type="molecule type" value="Genomic_DNA"/>
</dbReference>
<reference evidence="1 2" key="1">
    <citation type="submission" date="2019-09" db="EMBL/GenBank/DDBJ databases">
        <title>Bird 10,000 Genomes (B10K) Project - Family phase.</title>
        <authorList>
            <person name="Zhang G."/>
        </authorList>
    </citation>
    <scope>NUCLEOTIDE SEQUENCE [LARGE SCALE GENOMIC DNA]</scope>
    <source>
        <strain evidence="1">B10K-DU-030-22</strain>
        <tissue evidence="1">Blood</tissue>
    </source>
</reference>
<comment type="caution">
    <text evidence="1">The sequence shown here is derived from an EMBL/GenBank/DDBJ whole genome shotgun (WGS) entry which is preliminary data.</text>
</comment>
<dbReference type="Proteomes" id="UP000586926">
    <property type="component" value="Unassembled WGS sequence"/>
</dbReference>
<name>A0A7K7Y103_9PASS</name>
<accession>A0A7K7Y103</accession>
<sequence length="273" mass="29989">SQEREQTAQKNRQTLHGLEQVCEKLVHEKASVRNTLANAQKECLSLLAACALLSGALCPLCGRLCAMSSQRDLLQGQVNQTGSLLLALPTNVESNPDEARPRRAKGLVYVFRRAVIVVLAANRLRLLAQHSRSLFIWTDGSRGSTGLQVCVGESRGRHRLQFCSTGFEEERVDCIEARDWLTSSNLYTAIISSISELQDVLNRTDPDSWLSGHSLLSAARNSFANLMGNLSILMETAQVNPCRCTAYLERDSLVQRLACGLHRVNAQAPEAGS</sequence>
<dbReference type="InterPro" id="IPR038820">
    <property type="entry name" value="CCDC171"/>
</dbReference>
<proteinExistence type="predicted"/>
<dbReference type="AlphaFoldDB" id="A0A7K7Y103"/>
<protein>
    <submittedName>
        <fullName evidence="1">CC171 protein</fullName>
    </submittedName>
</protein>
<evidence type="ECO:0000313" key="1">
    <source>
        <dbReference type="EMBL" id="NXA71208.1"/>
    </source>
</evidence>
<feature type="non-terminal residue" evidence="1">
    <location>
        <position position="273"/>
    </location>
</feature>
<feature type="non-terminal residue" evidence="1">
    <location>
        <position position="1"/>
    </location>
</feature>
<dbReference type="PANTHER" id="PTHR47899">
    <property type="entry name" value="COILED-COIL DOMAIN-CONTAINING PROTEIN 171"/>
    <property type="match status" value="1"/>
</dbReference>